<dbReference type="Proteomes" id="UP001318860">
    <property type="component" value="Unassembled WGS sequence"/>
</dbReference>
<proteinExistence type="predicted"/>
<dbReference type="PANTHER" id="PTHR31048">
    <property type="entry name" value="OS03G0233200 PROTEIN"/>
    <property type="match status" value="1"/>
</dbReference>
<dbReference type="SMART" id="SM00205">
    <property type="entry name" value="THN"/>
    <property type="match status" value="1"/>
</dbReference>
<sequence>MAWNPVRRRNTSTDERRFSAQTAGNNHCRRAHRVVGPFLGPNRCNFDHSGEQGNCTTGDCGGHLECGGRGGVPPGFLAEFTLDSPEDFYDVSLVDGFNLPVSVVPSGRVKGNNNSGEVVACESACLAFGEAEYCCTGEYNSPGVCKPTNYSEVFKKACPTAYSYPYDDATSTFTCKGANYSIIFC</sequence>
<feature type="region of interest" description="Disordered" evidence="1">
    <location>
        <begin position="1"/>
        <end position="24"/>
    </location>
</feature>
<accession>A0ABR0XUN7</accession>
<dbReference type="InterPro" id="IPR037176">
    <property type="entry name" value="Osmotin/thaumatin-like_sf"/>
</dbReference>
<feature type="compositionally biased region" description="Basic residues" evidence="1">
    <location>
        <begin position="1"/>
        <end position="10"/>
    </location>
</feature>
<reference evidence="2 3" key="1">
    <citation type="journal article" date="2021" name="Comput. Struct. Biotechnol. J.">
        <title>De novo genome assembly of the potent medicinal plant Rehmannia glutinosa using nanopore technology.</title>
        <authorList>
            <person name="Ma L."/>
            <person name="Dong C."/>
            <person name="Song C."/>
            <person name="Wang X."/>
            <person name="Zheng X."/>
            <person name="Niu Y."/>
            <person name="Chen S."/>
            <person name="Feng W."/>
        </authorList>
    </citation>
    <scope>NUCLEOTIDE SEQUENCE [LARGE SCALE GENOMIC DNA]</scope>
    <source>
        <strain evidence="2">DH-2019</strain>
    </source>
</reference>
<dbReference type="Pfam" id="PF00314">
    <property type="entry name" value="Thaumatin"/>
    <property type="match status" value="1"/>
</dbReference>
<gene>
    <name evidence="2" type="ORF">DH2020_002766</name>
</gene>
<dbReference type="PROSITE" id="PS51367">
    <property type="entry name" value="THAUMATIN_2"/>
    <property type="match status" value="1"/>
</dbReference>
<keyword evidence="3" id="KW-1185">Reference proteome</keyword>
<dbReference type="PRINTS" id="PR00347">
    <property type="entry name" value="THAUMATIN"/>
</dbReference>
<dbReference type="InterPro" id="IPR001938">
    <property type="entry name" value="Thaumatin"/>
</dbReference>
<dbReference type="Gene3D" id="2.60.110.10">
    <property type="entry name" value="Thaumatin"/>
    <property type="match status" value="1"/>
</dbReference>
<dbReference type="PIRSF" id="PIRSF002703">
    <property type="entry name" value="Thaumatin"/>
    <property type="match status" value="1"/>
</dbReference>
<evidence type="ECO:0000313" key="3">
    <source>
        <dbReference type="Proteomes" id="UP001318860"/>
    </source>
</evidence>
<evidence type="ECO:0008006" key="4">
    <source>
        <dbReference type="Google" id="ProtNLM"/>
    </source>
</evidence>
<organism evidence="2 3">
    <name type="scientific">Rehmannia glutinosa</name>
    <name type="common">Chinese foxglove</name>
    <dbReference type="NCBI Taxonomy" id="99300"/>
    <lineage>
        <taxon>Eukaryota</taxon>
        <taxon>Viridiplantae</taxon>
        <taxon>Streptophyta</taxon>
        <taxon>Embryophyta</taxon>
        <taxon>Tracheophyta</taxon>
        <taxon>Spermatophyta</taxon>
        <taxon>Magnoliopsida</taxon>
        <taxon>eudicotyledons</taxon>
        <taxon>Gunneridae</taxon>
        <taxon>Pentapetalae</taxon>
        <taxon>asterids</taxon>
        <taxon>lamiids</taxon>
        <taxon>Lamiales</taxon>
        <taxon>Orobanchaceae</taxon>
        <taxon>Rehmannieae</taxon>
        <taxon>Rehmannia</taxon>
    </lineage>
</organism>
<evidence type="ECO:0000313" key="2">
    <source>
        <dbReference type="EMBL" id="KAK6162925.1"/>
    </source>
</evidence>
<comment type="caution">
    <text evidence="2">The sequence shown here is derived from an EMBL/GenBank/DDBJ whole genome shotgun (WGS) entry which is preliminary data.</text>
</comment>
<protein>
    <recommendedName>
        <fullName evidence="4">Thaumatin-like protein</fullName>
    </recommendedName>
</protein>
<dbReference type="EMBL" id="JABTTQ020000002">
    <property type="protein sequence ID" value="KAK6162925.1"/>
    <property type="molecule type" value="Genomic_DNA"/>
</dbReference>
<dbReference type="SUPFAM" id="SSF49870">
    <property type="entry name" value="Osmotin, thaumatin-like protein"/>
    <property type="match status" value="1"/>
</dbReference>
<name>A0ABR0XUN7_REHGL</name>
<evidence type="ECO:0000256" key="1">
    <source>
        <dbReference type="SAM" id="MobiDB-lite"/>
    </source>
</evidence>